<evidence type="ECO:0000313" key="2">
    <source>
        <dbReference type="EMBL" id="SMO72797.1"/>
    </source>
</evidence>
<dbReference type="Proteomes" id="UP000316916">
    <property type="component" value="Unassembled WGS sequence"/>
</dbReference>
<proteinExistence type="predicted"/>
<reference evidence="2 3" key="1">
    <citation type="submission" date="2017-05" db="EMBL/GenBank/DDBJ databases">
        <authorList>
            <person name="Varghese N."/>
            <person name="Submissions S."/>
        </authorList>
    </citation>
    <scope>NUCLEOTIDE SEQUENCE [LARGE SCALE GENOMIC DNA]</scope>
    <source>
        <strain evidence="2 3">DSM 29371</strain>
    </source>
</reference>
<dbReference type="Gene3D" id="2.40.128.280">
    <property type="match status" value="1"/>
</dbReference>
<feature type="domain" description="Lipocalin-like" evidence="1">
    <location>
        <begin position="61"/>
        <end position="142"/>
    </location>
</feature>
<dbReference type="Pfam" id="PF12702">
    <property type="entry name" value="Lipocalin_3"/>
    <property type="match status" value="1"/>
</dbReference>
<organism evidence="2 3">
    <name type="scientific">Chryseobacterium rhizoplanae</name>
    <dbReference type="NCBI Taxonomy" id="1609531"/>
    <lineage>
        <taxon>Bacteria</taxon>
        <taxon>Pseudomonadati</taxon>
        <taxon>Bacteroidota</taxon>
        <taxon>Flavobacteriia</taxon>
        <taxon>Flavobacteriales</taxon>
        <taxon>Weeksellaceae</taxon>
        <taxon>Chryseobacterium group</taxon>
        <taxon>Chryseobacterium</taxon>
    </lineage>
</organism>
<dbReference type="InterPro" id="IPR024311">
    <property type="entry name" value="Lipocalin-like"/>
</dbReference>
<sequence length="158" mass="17744">MKCGLEYTGEVFIITSNLNYINMKKLILLTFACMLSACNPFSEKKITKGFSSTASVPNPYREKLIGKWLQPIAGQQKEKQGFELQENGTASSLNIHTLLYDGWKLSEDTIYLSYHTEGVKLISKGIDTLVIKEVDDSELILSPIGINVSDAEFYHKEN</sequence>
<protein>
    <submittedName>
        <fullName evidence="2">Lipocalin-like</fullName>
    </submittedName>
</protein>
<dbReference type="EMBL" id="FXTC01000005">
    <property type="protein sequence ID" value="SMO72797.1"/>
    <property type="molecule type" value="Genomic_DNA"/>
</dbReference>
<dbReference type="AlphaFoldDB" id="A0A521DM65"/>
<name>A0A521DM65_9FLAO</name>
<keyword evidence="3" id="KW-1185">Reference proteome</keyword>
<accession>A0A521DM65</accession>
<evidence type="ECO:0000313" key="3">
    <source>
        <dbReference type="Proteomes" id="UP000316916"/>
    </source>
</evidence>
<evidence type="ECO:0000259" key="1">
    <source>
        <dbReference type="Pfam" id="PF12702"/>
    </source>
</evidence>
<gene>
    <name evidence="2" type="ORF">SAMN06265171_105284</name>
</gene>